<comment type="caution">
    <text evidence="2">The sequence shown here is derived from an EMBL/GenBank/DDBJ whole genome shotgun (WGS) entry which is preliminary data.</text>
</comment>
<keyword evidence="1" id="KW-0472">Membrane</keyword>
<protein>
    <submittedName>
        <fullName evidence="2">Uncharacterized protein</fullName>
    </submittedName>
</protein>
<accession>A0A7W6J702</accession>
<dbReference type="AlphaFoldDB" id="A0A7W6J702"/>
<dbReference type="EMBL" id="JACIEZ010000006">
    <property type="protein sequence ID" value="MBB4065966.1"/>
    <property type="molecule type" value="Genomic_DNA"/>
</dbReference>
<gene>
    <name evidence="2" type="ORF">GGR23_003174</name>
</gene>
<evidence type="ECO:0000256" key="1">
    <source>
        <dbReference type="SAM" id="Phobius"/>
    </source>
</evidence>
<organism evidence="2 3">
    <name type="scientific">Gellertiella hungarica</name>
    <dbReference type="NCBI Taxonomy" id="1572859"/>
    <lineage>
        <taxon>Bacteria</taxon>
        <taxon>Pseudomonadati</taxon>
        <taxon>Pseudomonadota</taxon>
        <taxon>Alphaproteobacteria</taxon>
        <taxon>Hyphomicrobiales</taxon>
        <taxon>Rhizobiaceae</taxon>
        <taxon>Gellertiella</taxon>
    </lineage>
</organism>
<proteinExistence type="predicted"/>
<feature type="transmembrane region" description="Helical" evidence="1">
    <location>
        <begin position="99"/>
        <end position="119"/>
    </location>
</feature>
<name>A0A7W6J702_9HYPH</name>
<reference evidence="2 3" key="1">
    <citation type="submission" date="2020-08" db="EMBL/GenBank/DDBJ databases">
        <title>Genomic Encyclopedia of Type Strains, Phase IV (KMG-IV): sequencing the most valuable type-strain genomes for metagenomic binning, comparative biology and taxonomic classification.</title>
        <authorList>
            <person name="Goeker M."/>
        </authorList>
    </citation>
    <scope>NUCLEOTIDE SEQUENCE [LARGE SCALE GENOMIC DNA]</scope>
    <source>
        <strain evidence="2 3">DSM 29853</strain>
    </source>
</reference>
<feature type="transmembrane region" description="Helical" evidence="1">
    <location>
        <begin position="71"/>
        <end position="93"/>
    </location>
</feature>
<keyword evidence="1" id="KW-0812">Transmembrane</keyword>
<evidence type="ECO:0000313" key="3">
    <source>
        <dbReference type="Proteomes" id="UP000528286"/>
    </source>
</evidence>
<dbReference type="Proteomes" id="UP000528286">
    <property type="component" value="Unassembled WGS sequence"/>
</dbReference>
<keyword evidence="1" id="KW-1133">Transmembrane helix</keyword>
<dbReference type="RefSeq" id="WP_183367242.1">
    <property type="nucleotide sequence ID" value="NZ_JACIEZ010000006.1"/>
</dbReference>
<keyword evidence="3" id="KW-1185">Reference proteome</keyword>
<sequence>MSQTDHRMDRSVLIFSLWGVLGFLGLGLFLEGMQRDLWSVSAGGVALIVLAFVAHIIVNGVYDTGFSQGEAALGIGAYGLLGLVFVFSAIGGTMTMADYYAGLTLFGVLAAGFLAYLFTRHGLRGAFSRFHIKPMDKREERL</sequence>
<evidence type="ECO:0000313" key="2">
    <source>
        <dbReference type="EMBL" id="MBB4065966.1"/>
    </source>
</evidence>
<feature type="transmembrane region" description="Helical" evidence="1">
    <location>
        <begin position="12"/>
        <end position="30"/>
    </location>
</feature>
<feature type="transmembrane region" description="Helical" evidence="1">
    <location>
        <begin position="42"/>
        <end position="62"/>
    </location>
</feature>